<dbReference type="CDD" id="cd08066">
    <property type="entry name" value="MPN_AMSH_like"/>
    <property type="match status" value="1"/>
</dbReference>
<dbReference type="PANTHER" id="PTHR12947">
    <property type="entry name" value="AMSH-LIKE PROTEASE"/>
    <property type="match status" value="1"/>
</dbReference>
<keyword evidence="6" id="KW-0378">Hydrolase</keyword>
<reference evidence="11" key="1">
    <citation type="submission" date="2023-06" db="EMBL/GenBank/DDBJ databases">
        <title>Genome-scale phylogeny and comparative genomics of the fungal order Sordariales.</title>
        <authorList>
            <consortium name="Lawrence Berkeley National Laboratory"/>
            <person name="Hensen N."/>
            <person name="Bonometti L."/>
            <person name="Westerberg I."/>
            <person name="Brannstrom I.O."/>
            <person name="Guillou S."/>
            <person name="Cros-Aarteil S."/>
            <person name="Calhoun S."/>
            <person name="Haridas S."/>
            <person name="Kuo A."/>
            <person name="Mondo S."/>
            <person name="Pangilinan J."/>
            <person name="Riley R."/>
            <person name="Labutti K."/>
            <person name="Andreopoulos B."/>
            <person name="Lipzen A."/>
            <person name="Chen C."/>
            <person name="Yanf M."/>
            <person name="Daum C."/>
            <person name="Ng V."/>
            <person name="Clum A."/>
            <person name="Steindorff A."/>
            <person name="Ohm R."/>
            <person name="Martin F."/>
            <person name="Silar P."/>
            <person name="Natvig D."/>
            <person name="Lalanne C."/>
            <person name="Gautier V."/>
            <person name="Ament-Velasquez S.L."/>
            <person name="Kruys A."/>
            <person name="Hutchinson M.I."/>
            <person name="Powell A.J."/>
            <person name="Barry K."/>
            <person name="Miller A.N."/>
            <person name="Grigoriev I.V."/>
            <person name="Debuchy R."/>
            <person name="Gladieux P."/>
            <person name="Thoren M.H."/>
            <person name="Johannesson H."/>
        </authorList>
    </citation>
    <scope>NUCLEOTIDE SEQUENCE</scope>
    <source>
        <strain evidence="11">CBS 307.81</strain>
    </source>
</reference>
<evidence type="ECO:0000256" key="4">
    <source>
        <dbReference type="ARBA" id="ARBA00022723"/>
    </source>
</evidence>
<feature type="compositionally biased region" description="Basic and acidic residues" evidence="9">
    <location>
        <begin position="188"/>
        <end position="199"/>
    </location>
</feature>
<gene>
    <name evidence="11" type="ORF">QBC41DRAFT_330807</name>
</gene>
<evidence type="ECO:0000256" key="2">
    <source>
        <dbReference type="ARBA" id="ARBA00010981"/>
    </source>
</evidence>
<dbReference type="GO" id="GO:0006508">
    <property type="term" value="P:proteolysis"/>
    <property type="evidence" value="ECO:0007669"/>
    <property type="project" value="UniProtKB-KW"/>
</dbReference>
<evidence type="ECO:0000256" key="1">
    <source>
        <dbReference type="ARBA" id="ARBA00001947"/>
    </source>
</evidence>
<keyword evidence="5" id="KW-0833">Ubl conjugation pathway</keyword>
<evidence type="ECO:0000259" key="10">
    <source>
        <dbReference type="PROSITE" id="PS50249"/>
    </source>
</evidence>
<dbReference type="Pfam" id="PF08969">
    <property type="entry name" value="USP8_dimer"/>
    <property type="match status" value="1"/>
</dbReference>
<dbReference type="GO" id="GO:0140492">
    <property type="term" value="F:metal-dependent deubiquitinase activity"/>
    <property type="evidence" value="ECO:0007669"/>
    <property type="project" value="InterPro"/>
</dbReference>
<proteinExistence type="inferred from homology"/>
<feature type="compositionally biased region" description="Pro residues" evidence="9">
    <location>
        <begin position="241"/>
        <end position="258"/>
    </location>
</feature>
<dbReference type="GO" id="GO:0070536">
    <property type="term" value="P:protein K63-linked deubiquitination"/>
    <property type="evidence" value="ECO:0007669"/>
    <property type="project" value="InterPro"/>
</dbReference>
<dbReference type="GO" id="GO:0061578">
    <property type="term" value="F:K63-linked deubiquitinase activity"/>
    <property type="evidence" value="ECO:0007669"/>
    <property type="project" value="InterPro"/>
</dbReference>
<dbReference type="Gene3D" id="3.40.140.10">
    <property type="entry name" value="Cytidine Deaminase, domain 2"/>
    <property type="match status" value="1"/>
</dbReference>
<keyword evidence="3" id="KW-0645">Protease</keyword>
<dbReference type="SUPFAM" id="SSF102712">
    <property type="entry name" value="JAB1/MPN domain"/>
    <property type="match status" value="1"/>
</dbReference>
<organism evidence="11 12">
    <name type="scientific">Cercophora samala</name>
    <dbReference type="NCBI Taxonomy" id="330535"/>
    <lineage>
        <taxon>Eukaryota</taxon>
        <taxon>Fungi</taxon>
        <taxon>Dikarya</taxon>
        <taxon>Ascomycota</taxon>
        <taxon>Pezizomycotina</taxon>
        <taxon>Sordariomycetes</taxon>
        <taxon>Sordariomycetidae</taxon>
        <taxon>Sordariales</taxon>
        <taxon>Lasiosphaeriaceae</taxon>
        <taxon>Cercophora</taxon>
    </lineage>
</organism>
<feature type="compositionally biased region" description="Basic and acidic residues" evidence="9">
    <location>
        <begin position="299"/>
        <end position="312"/>
    </location>
</feature>
<dbReference type="Gene3D" id="1.20.58.80">
    <property type="entry name" value="Phosphotransferase system, lactose/cellobiose-type IIA subunit"/>
    <property type="match status" value="1"/>
</dbReference>
<evidence type="ECO:0000313" key="11">
    <source>
        <dbReference type="EMBL" id="KAK0660801.1"/>
    </source>
</evidence>
<comment type="similarity">
    <text evidence="2">Belongs to the peptidase M67C family.</text>
</comment>
<dbReference type="Pfam" id="PF01398">
    <property type="entry name" value="JAB"/>
    <property type="match status" value="1"/>
</dbReference>
<dbReference type="EMBL" id="JAULSY010000162">
    <property type="protein sequence ID" value="KAK0660801.1"/>
    <property type="molecule type" value="Genomic_DNA"/>
</dbReference>
<keyword evidence="4" id="KW-0479">Metal-binding</keyword>
<evidence type="ECO:0000256" key="9">
    <source>
        <dbReference type="SAM" id="MobiDB-lite"/>
    </source>
</evidence>
<keyword evidence="8" id="KW-0482">Metalloprotease</keyword>
<dbReference type="AlphaFoldDB" id="A0AA40D309"/>
<dbReference type="GO" id="GO:0046872">
    <property type="term" value="F:metal ion binding"/>
    <property type="evidence" value="ECO:0007669"/>
    <property type="project" value="UniProtKB-KW"/>
</dbReference>
<dbReference type="InterPro" id="IPR037518">
    <property type="entry name" value="MPN"/>
</dbReference>
<accession>A0AA40D309</accession>
<feature type="region of interest" description="Disordered" evidence="9">
    <location>
        <begin position="172"/>
        <end position="312"/>
    </location>
</feature>
<dbReference type="FunFam" id="3.40.140.10:FF:000033">
    <property type="entry name" value="AMSH-like protease sst2"/>
    <property type="match status" value="1"/>
</dbReference>
<dbReference type="PANTHER" id="PTHR12947:SF13">
    <property type="entry name" value="FI19924P1"/>
    <property type="match status" value="1"/>
</dbReference>
<evidence type="ECO:0000256" key="7">
    <source>
        <dbReference type="ARBA" id="ARBA00022833"/>
    </source>
</evidence>
<evidence type="ECO:0000313" key="12">
    <source>
        <dbReference type="Proteomes" id="UP001174997"/>
    </source>
</evidence>
<feature type="compositionally biased region" description="Basic and acidic residues" evidence="9">
    <location>
        <begin position="262"/>
        <end position="284"/>
    </location>
</feature>
<comment type="caution">
    <text evidence="11">The sequence shown here is derived from an EMBL/GenBank/DDBJ whole genome shotgun (WGS) entry which is preliminary data.</text>
</comment>
<dbReference type="Proteomes" id="UP001174997">
    <property type="component" value="Unassembled WGS sequence"/>
</dbReference>
<feature type="compositionally biased region" description="Polar residues" evidence="9">
    <location>
        <begin position="204"/>
        <end position="233"/>
    </location>
</feature>
<evidence type="ECO:0000256" key="5">
    <source>
        <dbReference type="ARBA" id="ARBA00022786"/>
    </source>
</evidence>
<evidence type="ECO:0000256" key="6">
    <source>
        <dbReference type="ARBA" id="ARBA00022801"/>
    </source>
</evidence>
<comment type="cofactor">
    <cofactor evidence="1">
        <name>Zn(2+)</name>
        <dbReference type="ChEBI" id="CHEBI:29105"/>
    </cofactor>
</comment>
<dbReference type="GO" id="GO:0005768">
    <property type="term" value="C:endosome"/>
    <property type="evidence" value="ECO:0007669"/>
    <property type="project" value="TreeGrafter"/>
</dbReference>
<keyword evidence="7" id="KW-0862">Zinc</keyword>
<keyword evidence="12" id="KW-1185">Reference proteome</keyword>
<protein>
    <recommendedName>
        <fullName evidence="10">MPN domain-containing protein</fullName>
    </recommendedName>
</protein>
<dbReference type="InterPro" id="IPR000555">
    <property type="entry name" value="JAMM/MPN+_dom"/>
</dbReference>
<name>A0AA40D309_9PEZI</name>
<dbReference type="GO" id="GO:0016020">
    <property type="term" value="C:membrane"/>
    <property type="evidence" value="ECO:0007669"/>
    <property type="project" value="TreeGrafter"/>
</dbReference>
<dbReference type="PROSITE" id="PS50249">
    <property type="entry name" value="MPN"/>
    <property type="match status" value="1"/>
</dbReference>
<dbReference type="InterPro" id="IPR044098">
    <property type="entry name" value="STAMBP/STALP-like_MPN"/>
</dbReference>
<sequence length="506" mass="58028">MASTPDMAGDRPLSVKELTDLALQYNFVPQLPLNRWYRAAEVVYREATHYLRDGNTPQAFMMFQRYCDLVIYKLRTHPEINLPESRPLYKALSKRVPAIIELMESMRVEIDEYYSRWEAQMRAQHRSQPSIKSTIRVVDPALSWSHASPGSILDARSNKDLAIEMANRERLRRRNATKTAPSWSPRLVSEDELQRRNMEAVRSQLDQSYRTPDSNDRLQSTNYSYPSIKQSAPLSYESRPHPPSPPAPAPRPLPPRPPKQLAEQRRPPSVEPPPRPRKELDRGDFITARSQSPVPPPKEALEPAPEPKRRYTFKPERYLENGDPIRSIFLPDSLRGRFLRIAEPNTRRGLEMCGLLCGANINNALFITHLVIPDQDCTENTCDTRNEADIWEFCDKEELIQIGWIHTHPTQTCFLSSRDMHTQASYQAMLSESIAIVCAPRYEPSWGVFRLTNPPGLPEMLKCRKTDPFHPHDVPGDQLYVNALQPAGHVIEAELNLDVCDLRGKT</sequence>
<evidence type="ECO:0000256" key="3">
    <source>
        <dbReference type="ARBA" id="ARBA00022670"/>
    </source>
</evidence>
<feature type="domain" description="MPN" evidence="10">
    <location>
        <begin position="327"/>
        <end position="455"/>
    </location>
</feature>
<dbReference type="InterPro" id="IPR015063">
    <property type="entry name" value="USP8_dimer"/>
</dbReference>
<evidence type="ECO:0000256" key="8">
    <source>
        <dbReference type="ARBA" id="ARBA00023049"/>
    </source>
</evidence>